<evidence type="ECO:0000313" key="4">
    <source>
        <dbReference type="EMBL" id="MBD5807109.1"/>
    </source>
</evidence>
<gene>
    <name evidence="4" type="ORF">DTK66_08375</name>
</gene>
<comment type="caution">
    <text evidence="4">The sequence shown here is derived from an EMBL/GenBank/DDBJ whole genome shotgun (WGS) entry which is preliminary data.</text>
</comment>
<dbReference type="Pfam" id="PF00534">
    <property type="entry name" value="Glycos_transf_1"/>
    <property type="match status" value="1"/>
</dbReference>
<protein>
    <submittedName>
        <fullName evidence="4">Glycosyltransferase family 1 protein</fullName>
    </submittedName>
</protein>
<accession>A0ABR8P8V9</accession>
<evidence type="ECO:0000259" key="2">
    <source>
        <dbReference type="Pfam" id="PF00534"/>
    </source>
</evidence>
<dbReference type="EMBL" id="QORN01000033">
    <property type="protein sequence ID" value="MBD5807109.1"/>
    <property type="molecule type" value="Genomic_DNA"/>
</dbReference>
<keyword evidence="5" id="KW-1185">Reference proteome</keyword>
<dbReference type="InterPro" id="IPR001296">
    <property type="entry name" value="Glyco_trans_1"/>
</dbReference>
<dbReference type="RefSeq" id="WP_191668375.1">
    <property type="nucleotide sequence ID" value="NZ_QORN01000033.1"/>
</dbReference>
<dbReference type="Gene3D" id="3.40.50.2000">
    <property type="entry name" value="Glycogen Phosphorylase B"/>
    <property type="match status" value="2"/>
</dbReference>
<feature type="domain" description="Glycosyltransferase subfamily 4-like N-terminal" evidence="3">
    <location>
        <begin position="96"/>
        <end position="188"/>
    </location>
</feature>
<proteinExistence type="predicted"/>
<dbReference type="CDD" id="cd03801">
    <property type="entry name" value="GT4_PimA-like"/>
    <property type="match status" value="1"/>
</dbReference>
<dbReference type="Proteomes" id="UP000704341">
    <property type="component" value="Unassembled WGS sequence"/>
</dbReference>
<organism evidence="4 5">
    <name type="scientific">Limosilactobacillus walteri</name>
    <dbReference type="NCBI Taxonomy" id="2268022"/>
    <lineage>
        <taxon>Bacteria</taxon>
        <taxon>Bacillati</taxon>
        <taxon>Bacillota</taxon>
        <taxon>Bacilli</taxon>
        <taxon>Lactobacillales</taxon>
        <taxon>Lactobacillaceae</taxon>
        <taxon>Limosilactobacillus</taxon>
    </lineage>
</organism>
<dbReference type="SUPFAM" id="SSF53756">
    <property type="entry name" value="UDP-Glycosyltransferase/glycogen phosphorylase"/>
    <property type="match status" value="1"/>
</dbReference>
<sequence>MRLAIITPGFQPVPATKGGAIEQLITYIIKANEKSHDFDIDLYTVYDKKIENYNYKYTKILSYKKTWYDFPLRVFSLFFRTVGKVFHKETSFNYISFHMGRLYKKNYYDVVLVENNMDIYATILKKITREKLYFHLHNDFDNGDFAKTKYKTKKIIETSNGIITVSQFLKDKLKNYGAKKVAVVYNFVPNRFSGSLSKEQRLKIRHKFNFKDNDIIFTYIGRLDRDKGADRLLEAFKEIRKNDDTIKGLVVGDAFFHTKVEQKHFEKITELKANLKNRVKFIGYVPNQELTDLYSISDCIVIPSQVEEAFGLVALEAMKMGKPVIASNSGALPEVLAKDGSIIVNKESNFVHNLASSIEILSKNIQLREKMGISNFNKSKTFPQNEFEYFSLIKKAMSINN</sequence>
<evidence type="ECO:0000259" key="3">
    <source>
        <dbReference type="Pfam" id="PF13439"/>
    </source>
</evidence>
<keyword evidence="1" id="KW-0808">Transferase</keyword>
<evidence type="ECO:0000256" key="1">
    <source>
        <dbReference type="ARBA" id="ARBA00022679"/>
    </source>
</evidence>
<dbReference type="PANTHER" id="PTHR46401">
    <property type="entry name" value="GLYCOSYLTRANSFERASE WBBK-RELATED"/>
    <property type="match status" value="1"/>
</dbReference>
<reference evidence="4 5" key="1">
    <citation type="submission" date="2018-07" db="EMBL/GenBank/DDBJ databases">
        <title>Phylogenomic Insights into understanding Host Adaptation of Lactobacillus reuteri by a novel species, Lactobacillus spp. M31.</title>
        <authorList>
            <person name="Sharma S."/>
            <person name="Patil P."/>
            <person name="Korpole S."/>
            <person name="Patil P.B."/>
        </authorList>
    </citation>
    <scope>NUCLEOTIDE SEQUENCE [LARGE SCALE GENOMIC DNA]</scope>
    <source>
        <strain evidence="4 5">M31</strain>
    </source>
</reference>
<feature type="domain" description="Glycosyl transferase family 1" evidence="2">
    <location>
        <begin position="202"/>
        <end position="372"/>
    </location>
</feature>
<name>A0ABR8P8V9_9LACO</name>
<dbReference type="PANTHER" id="PTHR46401:SF2">
    <property type="entry name" value="GLYCOSYLTRANSFERASE WBBK-RELATED"/>
    <property type="match status" value="1"/>
</dbReference>
<evidence type="ECO:0000313" key="5">
    <source>
        <dbReference type="Proteomes" id="UP000704341"/>
    </source>
</evidence>
<dbReference type="Pfam" id="PF13439">
    <property type="entry name" value="Glyco_transf_4"/>
    <property type="match status" value="1"/>
</dbReference>
<dbReference type="InterPro" id="IPR028098">
    <property type="entry name" value="Glyco_trans_4-like_N"/>
</dbReference>